<accession>A0A0S2KJF8</accession>
<dbReference type="EMBL" id="CP013195">
    <property type="protein sequence ID" value="ALO48441.1"/>
    <property type="molecule type" value="Genomic_DNA"/>
</dbReference>
<name>A0A0S2KJF8_9BACT</name>
<dbReference type="RefSeq" id="WP_025065862.1">
    <property type="nucleotide sequence ID" value="NZ_CAUPOR010000086.1"/>
</dbReference>
<protein>
    <submittedName>
        <fullName evidence="1">Uncharacterized protein</fullName>
    </submittedName>
</protein>
<dbReference type="KEGG" id="peo:AS203_04565"/>
<keyword evidence="2" id="KW-1185">Reference proteome</keyword>
<proteinExistence type="predicted"/>
<evidence type="ECO:0000313" key="2">
    <source>
        <dbReference type="Proteomes" id="UP000056252"/>
    </source>
</evidence>
<dbReference type="Proteomes" id="UP000056252">
    <property type="component" value="Chromosome"/>
</dbReference>
<dbReference type="STRING" id="76123.AS203_04565"/>
<evidence type="ECO:0000313" key="1">
    <source>
        <dbReference type="EMBL" id="ALO48441.1"/>
    </source>
</evidence>
<organism evidence="1 2">
    <name type="scientific">Hoylesella enoeca</name>
    <dbReference type="NCBI Taxonomy" id="76123"/>
    <lineage>
        <taxon>Bacteria</taxon>
        <taxon>Pseudomonadati</taxon>
        <taxon>Bacteroidota</taxon>
        <taxon>Bacteroidia</taxon>
        <taxon>Bacteroidales</taxon>
        <taxon>Prevotellaceae</taxon>
        <taxon>Hoylesella</taxon>
    </lineage>
</organism>
<dbReference type="AlphaFoldDB" id="A0A0S2KJF8"/>
<dbReference type="OrthoDB" id="1082214at2"/>
<gene>
    <name evidence="1" type="ORF">AS203_04565</name>
</gene>
<sequence>MQYKREIISVLTEAGEEGLSVRKIAYHVFNACNSLFCAVSYDEIYRSVATYLASNSKIPESVIMRTDRRGIYRLNLESKETQQLMIQFQFADESVVDPFIDHTSSEEDLSLSLF</sequence>
<reference evidence="2" key="1">
    <citation type="submission" date="2015-11" db="EMBL/GenBank/DDBJ databases">
        <authorList>
            <person name="Holder M.E."/>
            <person name="Ajami N.J."/>
            <person name="Petrosino J.F."/>
        </authorList>
    </citation>
    <scope>NUCLEOTIDE SEQUENCE [LARGE SCALE GENOMIC DNA]</scope>
    <source>
        <strain evidence="2">F0113</strain>
    </source>
</reference>